<feature type="region of interest" description="Disordered" evidence="1">
    <location>
        <begin position="65"/>
        <end position="91"/>
    </location>
</feature>
<evidence type="ECO:0000313" key="4">
    <source>
        <dbReference type="EMBL" id="CAF3992768.1"/>
    </source>
</evidence>
<dbReference type="EMBL" id="CAJNOQ010009773">
    <property type="protein sequence ID" value="CAF1233694.1"/>
    <property type="molecule type" value="Genomic_DNA"/>
</dbReference>
<dbReference type="Proteomes" id="UP000663829">
    <property type="component" value="Unassembled WGS sequence"/>
</dbReference>
<accession>A0A814YUG9</accession>
<evidence type="ECO:0000256" key="1">
    <source>
        <dbReference type="SAM" id="MobiDB-lite"/>
    </source>
</evidence>
<keyword evidence="6" id="KW-1185">Reference proteome</keyword>
<dbReference type="EMBL" id="CAJOBC010009779">
    <property type="protein sequence ID" value="CAF3996254.1"/>
    <property type="molecule type" value="Genomic_DNA"/>
</dbReference>
<dbReference type="EMBL" id="CAJNOK010013293">
    <property type="protein sequence ID" value="CAF1181572.1"/>
    <property type="molecule type" value="Genomic_DNA"/>
</dbReference>
<protein>
    <submittedName>
        <fullName evidence="3">Uncharacterized protein</fullName>
    </submittedName>
</protein>
<evidence type="ECO:0000313" key="3">
    <source>
        <dbReference type="EMBL" id="CAF1233694.1"/>
    </source>
</evidence>
<evidence type="ECO:0000313" key="5">
    <source>
        <dbReference type="EMBL" id="CAF3996254.1"/>
    </source>
</evidence>
<comment type="caution">
    <text evidence="3">The sequence shown here is derived from an EMBL/GenBank/DDBJ whole genome shotgun (WGS) entry which is preliminary data.</text>
</comment>
<sequence>MFQGDITMSPPIINDERVFTFRSKSQLERQSQPIRSIFEVLLRIVPHRFTYNRCCGSSVCTSFQSDSRTGSDRSTVNHFQNNTPNNEISVSSSTVDRESTLSIRSLIGKSKERVKFKILQGEHSYSNNDLICTTPIIRTYLYKKFRRGANLILFCVYWCKIARKKNNAKSVEYQSFLQAVDTSGSTEKYMFDKSYYKTLSVDKSSKMNTLVTLVTRYIPTRTVMSITTPVY</sequence>
<evidence type="ECO:0000313" key="2">
    <source>
        <dbReference type="EMBL" id="CAF1181572.1"/>
    </source>
</evidence>
<evidence type="ECO:0000313" key="6">
    <source>
        <dbReference type="Proteomes" id="UP000663829"/>
    </source>
</evidence>
<dbReference type="Proteomes" id="UP000682733">
    <property type="component" value="Unassembled WGS sequence"/>
</dbReference>
<name>A0A814YUG9_9BILA</name>
<reference evidence="3" key="1">
    <citation type="submission" date="2021-02" db="EMBL/GenBank/DDBJ databases">
        <authorList>
            <person name="Nowell W R."/>
        </authorList>
    </citation>
    <scope>NUCLEOTIDE SEQUENCE</scope>
</reference>
<organism evidence="3 6">
    <name type="scientific">Didymodactylos carnosus</name>
    <dbReference type="NCBI Taxonomy" id="1234261"/>
    <lineage>
        <taxon>Eukaryota</taxon>
        <taxon>Metazoa</taxon>
        <taxon>Spiralia</taxon>
        <taxon>Gnathifera</taxon>
        <taxon>Rotifera</taxon>
        <taxon>Eurotatoria</taxon>
        <taxon>Bdelloidea</taxon>
        <taxon>Philodinida</taxon>
        <taxon>Philodinidae</taxon>
        <taxon>Didymodactylos</taxon>
    </lineage>
</organism>
<proteinExistence type="predicted"/>
<dbReference type="Proteomes" id="UP000681722">
    <property type="component" value="Unassembled WGS sequence"/>
</dbReference>
<dbReference type="Proteomes" id="UP000677228">
    <property type="component" value="Unassembled WGS sequence"/>
</dbReference>
<gene>
    <name evidence="3" type="ORF">GPM918_LOCUS25302</name>
    <name evidence="2" type="ORF">OVA965_LOCUS23088</name>
    <name evidence="5" type="ORF">SRO942_LOCUS25308</name>
    <name evidence="4" type="ORF">TMI583_LOCUS23803</name>
</gene>
<dbReference type="AlphaFoldDB" id="A0A814YUG9"/>
<dbReference type="EMBL" id="CAJOBA010034820">
    <property type="protein sequence ID" value="CAF3992768.1"/>
    <property type="molecule type" value="Genomic_DNA"/>
</dbReference>